<evidence type="ECO:0000313" key="2">
    <source>
        <dbReference type="EMBL" id="KAA6326346.1"/>
    </source>
</evidence>
<comment type="caution">
    <text evidence="2">The sequence shown here is derived from an EMBL/GenBank/DDBJ whole genome shotgun (WGS) entry which is preliminary data.</text>
</comment>
<dbReference type="EMBL" id="SNRY01002183">
    <property type="protein sequence ID" value="KAA6326346.1"/>
    <property type="molecule type" value="Genomic_DNA"/>
</dbReference>
<dbReference type="Pfam" id="PF10547">
    <property type="entry name" value="P22_AR_N"/>
    <property type="match status" value="2"/>
</dbReference>
<reference evidence="2" key="1">
    <citation type="submission" date="2019-03" db="EMBL/GenBank/DDBJ databases">
        <title>Single cell metagenomics reveals metabolic interactions within the superorganism composed of flagellate Streblomastix strix and complex community of Bacteroidetes bacteria on its surface.</title>
        <authorList>
            <person name="Treitli S.C."/>
            <person name="Kolisko M."/>
            <person name="Husnik F."/>
            <person name="Keeling P."/>
            <person name="Hampl V."/>
        </authorList>
    </citation>
    <scope>NUCLEOTIDE SEQUENCE</scope>
    <source>
        <strain evidence="2">STM</strain>
    </source>
</reference>
<sequence length="171" mass="19247">MTLNPEELIPIRPICAILGLDYSRQVQKIKKNEDLSSVMVLSTTTGPDGKEYETPCLPLKYVAGWLFPIKDIKSEYQEFVYASLIPHYHALCEEYSLTEMNIKHSSFSVEEGSGNLEKLIPIRPICEMLGLDYSSQVQKIKEDENLSSVVGISPTTEADGKEYEDLCLPLI</sequence>
<dbReference type="InterPro" id="IPR018875">
    <property type="entry name" value="Antirepressor_Ant_N"/>
</dbReference>
<dbReference type="AlphaFoldDB" id="A0A5J4QWW0"/>
<organism evidence="2">
    <name type="scientific">termite gut metagenome</name>
    <dbReference type="NCBI Taxonomy" id="433724"/>
    <lineage>
        <taxon>unclassified sequences</taxon>
        <taxon>metagenomes</taxon>
        <taxon>organismal metagenomes</taxon>
    </lineage>
</organism>
<evidence type="ECO:0000259" key="1">
    <source>
        <dbReference type="Pfam" id="PF10547"/>
    </source>
</evidence>
<feature type="domain" description="Antirepressor protein ant N-terminal" evidence="1">
    <location>
        <begin position="118"/>
        <end position="170"/>
    </location>
</feature>
<gene>
    <name evidence="2" type="ORF">EZS27_024541</name>
</gene>
<proteinExistence type="predicted"/>
<protein>
    <recommendedName>
        <fullName evidence="1">Antirepressor protein ant N-terminal domain-containing protein</fullName>
    </recommendedName>
</protein>
<name>A0A5J4QWW0_9ZZZZ</name>
<accession>A0A5J4QWW0</accession>
<feature type="domain" description="Antirepressor protein ant N-terminal" evidence="1">
    <location>
        <begin position="6"/>
        <end position="73"/>
    </location>
</feature>